<feature type="region of interest" description="Disordered" evidence="1">
    <location>
        <begin position="103"/>
        <end position="132"/>
    </location>
</feature>
<dbReference type="PANTHER" id="PTHR14917">
    <property type="entry name" value="SPERMATOGENESIS-ASSOCIATED PROTEIN 7"/>
    <property type="match status" value="1"/>
</dbReference>
<feature type="compositionally biased region" description="Polar residues" evidence="1">
    <location>
        <begin position="1180"/>
        <end position="1199"/>
    </location>
</feature>
<dbReference type="RefSeq" id="XP_025832839.1">
    <property type="nucleotide sequence ID" value="XM_025977054.1"/>
</dbReference>
<dbReference type="GeneID" id="108743168"/>
<sequence length="1306" mass="149368">MNRHNLEIFFHMKNHYKKLKAVKCVVDTGRSRLEQHRSKNAVLRGFQKKKRAIKGSRCNRARTLSDPRPQTRRNLSDVPTSQQNRSLSTKRWMYNSDIKKKSKQLSSRIGSSASEQKEIGNIESDSLNNTDNEDFEMKRINPAPEEITPSVIPKSETYDYIPGETITNITTCVEKVVEDKNYTCINEHEYSQFLLRITEDIIRNECYTMEMILNVFKSHIEANKSQLDLGKMLSMIKQLCSEINFPLEVKQIEDFKENEQCRVCCDYSCENMSSKCTVEEPENVQGTIFEKCKAIDALPQNQEKVDTVNEIKSPDVPIDNGQTKSPKCLLSEKLRRCIENDGETTPKMKKEPEEINRSLRHKNEEKCGEMTITTYELNKEKIDCEPEQKWNKDESALPVHYVNQLENCLKQMKVYFTQISQANVGQPQTPAICNAPQVPMHYPDKCIKNNFHQREQCLGTYNYAASPAKHYCKRCQMCFRQKTGNKNELPTTYPFGLSYECHKNPVKNDVESKRVMFCNLSSACSSDISCNENPEEVVEVIKLPNKAFVDESCFDKNSIHLSPSNNTTCDLSLDTNKTQCKGMEIQIGVVDETKNTVKEKNQPVQQRAVGIQWGKCSCLNNKGNQTGNFCSGTTESSPSKIVPKSIDASTQYAKTERGCPSSSEYYKKKSAKECPEKVDASVQYEKEANTCKKTKTVIAKNDIENLNSHKERSKICREPSENNGWNSKIVEYKLLLQDLFRKCETQCADADTNLIKDVKENVKTKISRCKKNNENDITDKDSYKINEYKSMLQDLFQKCYVSTQDQAPMGKVDQATNALPELLLENYEIKARQKSTVPTKSYCPSKAIKEDEIFISPAYENWSVSAKDAKFSREVAHQYPQIKEDFHVTVMHDAFTSMSNKELFTSPYCNSLNRICDKGENFLLDRTYEKSNRKENTVLPLTLAAFFPNAETQTTDIDRHLAARLIMSVQEPTKDEVPKKGNYDISQRISVGNVEEVSQKGDEVQNRAVEKSFHSAMKLKKESQKLENKDRKKNLNVGSKTVSVGNTVEVPFTFENNIKGYRSEPLPVDNVPEDSIPENSQGANNVDEDLKDNNGGSEEIEVENVDEEDWNEMEDINEPHLSELLELKGERSRKSSGASTNKEIEKEDEPILSDESDYNCCGRKKIYTSDMTSRNDRTSTRGSIWSSDKQTVATDANASPKNTEMLQITRDVDKQETLKKSDKRLADRNIDIELIKKRFDRSSLFVSNDFRTEQTMRKTLSDKGAKDRTRAKSYYVDEENLEVITTRSKKRNTLMLPQDENVSIDS</sequence>
<feature type="compositionally biased region" description="Polar residues" evidence="1">
    <location>
        <begin position="77"/>
        <end position="89"/>
    </location>
</feature>
<reference evidence="3 4" key="1">
    <citation type="submission" date="2025-04" db="UniProtKB">
        <authorList>
            <consortium name="RefSeq"/>
        </authorList>
    </citation>
    <scope>IDENTIFICATION</scope>
    <source>
        <tissue evidence="3 4">Entire body</tissue>
    </source>
</reference>
<dbReference type="Proteomes" id="UP000192223">
    <property type="component" value="Unplaced"/>
</dbReference>
<feature type="compositionally biased region" description="Basic residues" evidence="1">
    <location>
        <begin position="50"/>
        <end position="60"/>
    </location>
</feature>
<accession>A0A7F5RA39</accession>
<dbReference type="RefSeq" id="XP_025832837.1">
    <property type="nucleotide sequence ID" value="XM_025977052.1"/>
</dbReference>
<keyword evidence="2" id="KW-1185">Reference proteome</keyword>
<proteinExistence type="predicted"/>
<feature type="compositionally biased region" description="Polar residues" evidence="1">
    <location>
        <begin position="104"/>
        <end position="114"/>
    </location>
</feature>
<feature type="region of interest" description="Disordered" evidence="1">
    <location>
        <begin position="1172"/>
        <end position="1199"/>
    </location>
</feature>
<evidence type="ECO:0000313" key="4">
    <source>
        <dbReference type="RefSeq" id="XP_025832838.1"/>
    </source>
</evidence>
<dbReference type="PANTHER" id="PTHR14917:SF4">
    <property type="entry name" value="SPERMATOGENESIS-ASSOCIATED 7"/>
    <property type="match status" value="1"/>
</dbReference>
<evidence type="ECO:0000313" key="5">
    <source>
        <dbReference type="RefSeq" id="XP_025832839.1"/>
    </source>
</evidence>
<feature type="region of interest" description="Disordered" evidence="1">
    <location>
        <begin position="1126"/>
        <end position="1151"/>
    </location>
</feature>
<evidence type="ECO:0000313" key="3">
    <source>
        <dbReference type="RefSeq" id="XP_025832837.1"/>
    </source>
</evidence>
<dbReference type="GO" id="GO:0036064">
    <property type="term" value="C:ciliary basal body"/>
    <property type="evidence" value="ECO:0007669"/>
    <property type="project" value="TreeGrafter"/>
</dbReference>
<dbReference type="InterPro" id="IPR029357">
    <property type="entry name" value="SPATA7"/>
</dbReference>
<organism evidence="2 4">
    <name type="scientific">Agrilus planipennis</name>
    <name type="common">Emerald ash borer</name>
    <name type="synonym">Agrilus marcopoli</name>
    <dbReference type="NCBI Taxonomy" id="224129"/>
    <lineage>
        <taxon>Eukaryota</taxon>
        <taxon>Metazoa</taxon>
        <taxon>Ecdysozoa</taxon>
        <taxon>Arthropoda</taxon>
        <taxon>Hexapoda</taxon>
        <taxon>Insecta</taxon>
        <taxon>Pterygota</taxon>
        <taxon>Neoptera</taxon>
        <taxon>Endopterygota</taxon>
        <taxon>Coleoptera</taxon>
        <taxon>Polyphaga</taxon>
        <taxon>Elateriformia</taxon>
        <taxon>Buprestoidea</taxon>
        <taxon>Buprestidae</taxon>
        <taxon>Agrilinae</taxon>
        <taxon>Agrilus</taxon>
    </lineage>
</organism>
<dbReference type="GO" id="GO:0005930">
    <property type="term" value="C:axoneme"/>
    <property type="evidence" value="ECO:0007669"/>
    <property type="project" value="TreeGrafter"/>
</dbReference>
<feature type="region of interest" description="Disordered" evidence="1">
    <location>
        <begin position="50"/>
        <end position="91"/>
    </location>
</feature>
<gene>
    <name evidence="3 4 5" type="primary">LOC108743168</name>
</gene>
<dbReference type="OrthoDB" id="6263678at2759"/>
<dbReference type="RefSeq" id="XP_025832838.1">
    <property type="nucleotide sequence ID" value="XM_025977053.1"/>
</dbReference>
<name>A0A7F5RA39_AGRPL</name>
<feature type="region of interest" description="Disordered" evidence="1">
    <location>
        <begin position="1062"/>
        <end position="1104"/>
    </location>
</feature>
<evidence type="ECO:0000256" key="1">
    <source>
        <dbReference type="SAM" id="MobiDB-lite"/>
    </source>
</evidence>
<protein>
    <submittedName>
        <fullName evidence="3 4">Uncharacterized protein LOC108743168 isoform X1</fullName>
    </submittedName>
</protein>
<evidence type="ECO:0000313" key="2">
    <source>
        <dbReference type="Proteomes" id="UP000192223"/>
    </source>
</evidence>
<dbReference type="GO" id="GO:0000226">
    <property type="term" value="P:microtubule cytoskeleton organization"/>
    <property type="evidence" value="ECO:0007669"/>
    <property type="project" value="TreeGrafter"/>
</dbReference>